<accession>A0A7K3TJ31</accession>
<evidence type="ECO:0000259" key="5">
    <source>
        <dbReference type="PROSITE" id="PS50932"/>
    </source>
</evidence>
<evidence type="ECO:0000256" key="4">
    <source>
        <dbReference type="SAM" id="MobiDB-lite"/>
    </source>
</evidence>
<dbReference type="EMBL" id="WHZY01000016">
    <property type="protein sequence ID" value="NEG79115.1"/>
    <property type="molecule type" value="Genomic_DNA"/>
</dbReference>
<protein>
    <submittedName>
        <fullName evidence="6">LacI family DNA-binding transcriptional regulator</fullName>
    </submittedName>
</protein>
<dbReference type="Pfam" id="PF13377">
    <property type="entry name" value="Peripla_BP_3"/>
    <property type="match status" value="1"/>
</dbReference>
<comment type="caution">
    <text evidence="6">The sequence shown here is derived from an EMBL/GenBank/DDBJ whole genome shotgun (WGS) entry which is preliminary data.</text>
</comment>
<name>A0A7K3TJ31_9BIFI</name>
<dbReference type="PROSITE" id="PS50932">
    <property type="entry name" value="HTH_LACI_2"/>
    <property type="match status" value="1"/>
</dbReference>
<dbReference type="InterPro" id="IPR046335">
    <property type="entry name" value="LacI/GalR-like_sensor"/>
</dbReference>
<feature type="region of interest" description="Disordered" evidence="4">
    <location>
        <begin position="1"/>
        <end position="28"/>
    </location>
</feature>
<dbReference type="InterPro" id="IPR000843">
    <property type="entry name" value="HTH_LacI"/>
</dbReference>
<reference evidence="6 7" key="1">
    <citation type="submission" date="2019-10" db="EMBL/GenBank/DDBJ databases">
        <title>Bifidobacterium from non-human primates.</title>
        <authorList>
            <person name="Modesto M."/>
        </authorList>
    </citation>
    <scope>NUCLEOTIDE SEQUENCE [LARGE SCALE GENOMIC DNA]</scope>
    <source>
        <strain evidence="6 7">TREC</strain>
    </source>
</reference>
<dbReference type="SUPFAM" id="SSF53822">
    <property type="entry name" value="Periplasmic binding protein-like I"/>
    <property type="match status" value="1"/>
</dbReference>
<keyword evidence="1" id="KW-0805">Transcription regulation</keyword>
<dbReference type="CDD" id="cd06267">
    <property type="entry name" value="PBP1_LacI_sugar_binding-like"/>
    <property type="match status" value="1"/>
</dbReference>
<evidence type="ECO:0000313" key="7">
    <source>
        <dbReference type="Proteomes" id="UP000469763"/>
    </source>
</evidence>
<dbReference type="PANTHER" id="PTHR30146">
    <property type="entry name" value="LACI-RELATED TRANSCRIPTIONAL REPRESSOR"/>
    <property type="match status" value="1"/>
</dbReference>
<dbReference type="Proteomes" id="UP000469763">
    <property type="component" value="Unassembled WGS sequence"/>
</dbReference>
<dbReference type="OrthoDB" id="2854648at2"/>
<sequence length="362" mass="38931">MERDVDDGDAKAHETAREASEPRRGSGRVTLREVAAAAHVSVATVSNYLSGYPYMRATTKERIERAIGELGYVANTAARTLKTGRTGLLTLSVSDLRQAYFAELSERIIAAARDRGYGVLIESTGLDRARELASPTNVLNHATDGLIVSPAMLTARDTDVFAGDYPLVMLGVQPFTPPCPYFVVDNVRAAYDATTHLIQAGCRRIAIIGGELSGPPSSRTTRALGYRRALEAHGIAFDQRLVRPVKDWNGLAGARAVTALLDDGLRPDGILACNDHLAFGAMRQVRDLGMNIPEDVRVVGFDNIDEARFSIPSLTTVDQSADAVAAKAVGSVIAQIEAGRRAPAMLEHVPHRLVYRASSPEA</sequence>
<organism evidence="6 7">
    <name type="scientific">Bifidobacterium avesanii</name>
    <dbReference type="NCBI Taxonomy" id="1798157"/>
    <lineage>
        <taxon>Bacteria</taxon>
        <taxon>Bacillati</taxon>
        <taxon>Actinomycetota</taxon>
        <taxon>Actinomycetes</taxon>
        <taxon>Bifidobacteriales</taxon>
        <taxon>Bifidobacteriaceae</taxon>
        <taxon>Bifidobacterium</taxon>
    </lineage>
</organism>
<dbReference type="InterPro" id="IPR010982">
    <property type="entry name" value="Lambda_DNA-bd_dom_sf"/>
</dbReference>
<evidence type="ECO:0000313" key="6">
    <source>
        <dbReference type="EMBL" id="NEG79115.1"/>
    </source>
</evidence>
<dbReference type="GO" id="GO:0000976">
    <property type="term" value="F:transcription cis-regulatory region binding"/>
    <property type="evidence" value="ECO:0007669"/>
    <property type="project" value="TreeGrafter"/>
</dbReference>
<dbReference type="CDD" id="cd01392">
    <property type="entry name" value="HTH_LacI"/>
    <property type="match status" value="1"/>
</dbReference>
<dbReference type="Pfam" id="PF00356">
    <property type="entry name" value="LacI"/>
    <property type="match status" value="1"/>
</dbReference>
<dbReference type="GO" id="GO:0003700">
    <property type="term" value="F:DNA-binding transcription factor activity"/>
    <property type="evidence" value="ECO:0007669"/>
    <property type="project" value="TreeGrafter"/>
</dbReference>
<dbReference type="SMART" id="SM00354">
    <property type="entry name" value="HTH_LACI"/>
    <property type="match status" value="1"/>
</dbReference>
<dbReference type="InterPro" id="IPR028082">
    <property type="entry name" value="Peripla_BP_I"/>
</dbReference>
<dbReference type="PANTHER" id="PTHR30146:SF109">
    <property type="entry name" value="HTH-TYPE TRANSCRIPTIONAL REGULATOR GALS"/>
    <property type="match status" value="1"/>
</dbReference>
<feature type="domain" description="HTH lacI-type" evidence="5">
    <location>
        <begin position="29"/>
        <end position="83"/>
    </location>
</feature>
<dbReference type="Gene3D" id="1.10.260.40">
    <property type="entry name" value="lambda repressor-like DNA-binding domains"/>
    <property type="match status" value="1"/>
</dbReference>
<keyword evidence="3" id="KW-0804">Transcription</keyword>
<feature type="compositionally biased region" description="Basic and acidic residues" evidence="4">
    <location>
        <begin position="1"/>
        <end position="24"/>
    </location>
</feature>
<evidence type="ECO:0000256" key="1">
    <source>
        <dbReference type="ARBA" id="ARBA00023015"/>
    </source>
</evidence>
<evidence type="ECO:0000256" key="3">
    <source>
        <dbReference type="ARBA" id="ARBA00023163"/>
    </source>
</evidence>
<gene>
    <name evidence="6" type="ORF">GFD22_09070</name>
</gene>
<dbReference type="AlphaFoldDB" id="A0A7K3TJ31"/>
<keyword evidence="2 6" id="KW-0238">DNA-binding</keyword>
<dbReference type="PROSITE" id="PS00356">
    <property type="entry name" value="HTH_LACI_1"/>
    <property type="match status" value="1"/>
</dbReference>
<evidence type="ECO:0000256" key="2">
    <source>
        <dbReference type="ARBA" id="ARBA00023125"/>
    </source>
</evidence>
<dbReference type="SUPFAM" id="SSF47413">
    <property type="entry name" value="lambda repressor-like DNA-binding domains"/>
    <property type="match status" value="1"/>
</dbReference>
<keyword evidence="7" id="KW-1185">Reference proteome</keyword>
<proteinExistence type="predicted"/>
<dbReference type="Gene3D" id="3.40.50.2300">
    <property type="match status" value="2"/>
</dbReference>